<evidence type="ECO:0000256" key="9">
    <source>
        <dbReference type="PROSITE-ProRule" id="PRU00277"/>
    </source>
</evidence>
<protein>
    <recommendedName>
        <fullName evidence="10">Peptidyl-prolyl cis-trans isomerase</fullName>
        <ecNumber evidence="10">5.2.1.8</ecNumber>
    </recommendedName>
</protein>
<dbReference type="GO" id="GO:0003755">
    <property type="term" value="F:peptidyl-prolyl cis-trans isomerase activity"/>
    <property type="evidence" value="ECO:0007669"/>
    <property type="project" value="UniProtKB-EC"/>
</dbReference>
<dbReference type="InterPro" id="IPR001179">
    <property type="entry name" value="PPIase_FKBP_dom"/>
</dbReference>
<evidence type="ECO:0000256" key="3">
    <source>
        <dbReference type="ARBA" id="ARBA00006577"/>
    </source>
</evidence>
<comment type="catalytic activity">
    <reaction evidence="1 9 10">
        <text>[protein]-peptidylproline (omega=180) = [protein]-peptidylproline (omega=0)</text>
        <dbReference type="Rhea" id="RHEA:16237"/>
        <dbReference type="Rhea" id="RHEA-COMP:10747"/>
        <dbReference type="Rhea" id="RHEA-COMP:10748"/>
        <dbReference type="ChEBI" id="CHEBI:83833"/>
        <dbReference type="ChEBI" id="CHEBI:83834"/>
        <dbReference type="EC" id="5.2.1.8"/>
    </reaction>
</comment>
<dbReference type="InterPro" id="IPR046357">
    <property type="entry name" value="PPIase_dom_sf"/>
</dbReference>
<evidence type="ECO:0000256" key="7">
    <source>
        <dbReference type="ARBA" id="ARBA00023235"/>
    </source>
</evidence>
<evidence type="ECO:0000256" key="2">
    <source>
        <dbReference type="ARBA" id="ARBA00004496"/>
    </source>
</evidence>
<evidence type="ECO:0000256" key="10">
    <source>
        <dbReference type="RuleBase" id="RU003915"/>
    </source>
</evidence>
<reference evidence="13" key="1">
    <citation type="journal article" date="2019" name="Int. J. Syst. Evol. Microbiol.">
        <title>The Global Catalogue of Microorganisms (GCM) 10K type strain sequencing project: providing services to taxonomists for standard genome sequencing and annotation.</title>
        <authorList>
            <consortium name="The Broad Institute Genomics Platform"/>
            <consortium name="The Broad Institute Genome Sequencing Center for Infectious Disease"/>
            <person name="Wu L."/>
            <person name="Ma J."/>
        </authorList>
    </citation>
    <scope>NUCLEOTIDE SEQUENCE [LARGE SCALE GENOMIC DNA]</scope>
    <source>
        <strain evidence="13">CGMCC 4.1782</strain>
    </source>
</reference>
<dbReference type="RefSeq" id="WP_250429836.1">
    <property type="nucleotide sequence ID" value="NZ_JALPRR010000002.1"/>
</dbReference>
<dbReference type="EC" id="5.2.1.8" evidence="10"/>
<evidence type="ECO:0000256" key="6">
    <source>
        <dbReference type="ARBA" id="ARBA00023186"/>
    </source>
</evidence>
<name>A0ABW5CQU9_9BACT</name>
<comment type="caution">
    <text evidence="12">The sequence shown here is derived from an EMBL/GenBank/DDBJ whole genome shotgun (WGS) entry which is preliminary data.</text>
</comment>
<evidence type="ECO:0000313" key="13">
    <source>
        <dbReference type="Proteomes" id="UP001597374"/>
    </source>
</evidence>
<keyword evidence="6" id="KW-0143">Chaperone</keyword>
<proteinExistence type="inferred from homology"/>
<dbReference type="Gene3D" id="3.10.50.40">
    <property type="match status" value="1"/>
</dbReference>
<dbReference type="PANTHER" id="PTHR47861:SF3">
    <property type="entry name" value="FKBP-TYPE PEPTIDYL-PROLYL CIS-TRANS ISOMERASE SLYD"/>
    <property type="match status" value="1"/>
</dbReference>
<keyword evidence="7 9" id="KW-0413">Isomerase</keyword>
<comment type="similarity">
    <text evidence="3 10">Belongs to the FKBP-type PPIase family.</text>
</comment>
<keyword evidence="5 9" id="KW-0697">Rotamase</keyword>
<organism evidence="12 13">
    <name type="scientific">Pontibacter ruber</name>
    <dbReference type="NCBI Taxonomy" id="1343895"/>
    <lineage>
        <taxon>Bacteria</taxon>
        <taxon>Pseudomonadati</taxon>
        <taxon>Bacteroidota</taxon>
        <taxon>Cytophagia</taxon>
        <taxon>Cytophagales</taxon>
        <taxon>Hymenobacteraceae</taxon>
        <taxon>Pontibacter</taxon>
    </lineage>
</organism>
<dbReference type="Proteomes" id="UP001597374">
    <property type="component" value="Unassembled WGS sequence"/>
</dbReference>
<evidence type="ECO:0000256" key="8">
    <source>
        <dbReference type="ARBA" id="ARBA00037071"/>
    </source>
</evidence>
<accession>A0ABW5CQU9</accession>
<evidence type="ECO:0000256" key="5">
    <source>
        <dbReference type="ARBA" id="ARBA00023110"/>
    </source>
</evidence>
<evidence type="ECO:0000313" key="12">
    <source>
        <dbReference type="EMBL" id="MFD2244786.1"/>
    </source>
</evidence>
<evidence type="ECO:0000259" key="11">
    <source>
        <dbReference type="PROSITE" id="PS50059"/>
    </source>
</evidence>
<sequence>MKIEKDRVVSLTYELRIKDEKGEQTLVETATKEHPMVFLFGVSGLPDQFEENLDGLNEGDTFNFTLGAEAGYGDFDQNAVVELPKQVFEIEGSVPDNMLEEGNFIPMADSEGNQLQGRVAKVTDTTVTMDFNHPLAGKELHFNGKVENVREATQEELDHGHVHGEGGHHH</sequence>
<comment type="subcellular location">
    <subcellularLocation>
        <location evidence="2">Cytoplasm</location>
    </subcellularLocation>
</comment>
<dbReference type="EMBL" id="JBHUIM010000001">
    <property type="protein sequence ID" value="MFD2244786.1"/>
    <property type="molecule type" value="Genomic_DNA"/>
</dbReference>
<evidence type="ECO:0000256" key="1">
    <source>
        <dbReference type="ARBA" id="ARBA00000971"/>
    </source>
</evidence>
<dbReference type="PANTHER" id="PTHR47861">
    <property type="entry name" value="FKBP-TYPE PEPTIDYL-PROLYL CIS-TRANS ISOMERASE SLYD"/>
    <property type="match status" value="1"/>
</dbReference>
<keyword evidence="13" id="KW-1185">Reference proteome</keyword>
<feature type="domain" description="PPIase FKBP-type" evidence="11">
    <location>
        <begin position="6"/>
        <end position="91"/>
    </location>
</feature>
<dbReference type="PROSITE" id="PS50059">
    <property type="entry name" value="FKBP_PPIASE"/>
    <property type="match status" value="1"/>
</dbReference>
<dbReference type="Pfam" id="PF00254">
    <property type="entry name" value="FKBP_C"/>
    <property type="match status" value="1"/>
</dbReference>
<keyword evidence="4" id="KW-0963">Cytoplasm</keyword>
<evidence type="ECO:0000256" key="4">
    <source>
        <dbReference type="ARBA" id="ARBA00022490"/>
    </source>
</evidence>
<dbReference type="SUPFAM" id="SSF54534">
    <property type="entry name" value="FKBP-like"/>
    <property type="match status" value="1"/>
</dbReference>
<comment type="function">
    <text evidence="8">Also involved in hydrogenase metallocenter assembly, probably by participating in the nickel insertion step. This function in hydrogenase biosynthesis requires chaperone activity and the presence of the metal-binding domain, but not PPIase activity.</text>
</comment>
<gene>
    <name evidence="12" type="ORF">ACFSKP_00875</name>
</gene>